<reference evidence="7" key="1">
    <citation type="submission" date="2025-08" db="UniProtKB">
        <authorList>
            <consortium name="Ensembl"/>
        </authorList>
    </citation>
    <scope>IDENTIFICATION</scope>
</reference>
<dbReference type="InterPro" id="IPR035979">
    <property type="entry name" value="RBD_domain_sf"/>
</dbReference>
<dbReference type="GO" id="GO:0016607">
    <property type="term" value="C:nuclear speck"/>
    <property type="evidence" value="ECO:0007669"/>
    <property type="project" value="UniProtKB-SubCell"/>
</dbReference>
<feature type="region of interest" description="Disordered" evidence="5">
    <location>
        <begin position="266"/>
        <end position="325"/>
    </location>
</feature>
<feature type="domain" description="RRM" evidence="6">
    <location>
        <begin position="15"/>
        <end position="96"/>
    </location>
</feature>
<dbReference type="PROSITE" id="PS50102">
    <property type="entry name" value="RRM"/>
    <property type="match status" value="1"/>
</dbReference>
<evidence type="ECO:0000256" key="5">
    <source>
        <dbReference type="SAM" id="MobiDB-lite"/>
    </source>
</evidence>
<keyword evidence="8" id="KW-1185">Reference proteome</keyword>
<dbReference type="AlphaFoldDB" id="A0A8C0KCQ7"/>
<evidence type="ECO:0000313" key="8">
    <source>
        <dbReference type="Proteomes" id="UP000694391"/>
    </source>
</evidence>
<feature type="compositionally biased region" description="Gly residues" evidence="5">
    <location>
        <begin position="286"/>
        <end position="310"/>
    </location>
</feature>
<dbReference type="InterPro" id="IPR000504">
    <property type="entry name" value="RRM_dom"/>
</dbReference>
<feature type="region of interest" description="Disordered" evidence="5">
    <location>
        <begin position="197"/>
        <end position="225"/>
    </location>
</feature>
<dbReference type="FunFam" id="3.30.70.330:FF:000043">
    <property type="entry name" value="paraspeckle component 1 isoform X1"/>
    <property type="match status" value="1"/>
</dbReference>
<name>A0A8C0KCQ7_CANLU</name>
<dbReference type="InterPro" id="IPR012677">
    <property type="entry name" value="Nucleotide-bd_a/b_plait_sf"/>
</dbReference>
<proteinExistence type="predicted"/>
<evidence type="ECO:0000313" key="7">
    <source>
        <dbReference type="Ensembl" id="ENSCAFP00020013334.1"/>
    </source>
</evidence>
<reference evidence="7" key="2">
    <citation type="submission" date="2025-09" db="UniProtKB">
        <authorList>
            <consortium name="Ensembl"/>
        </authorList>
    </citation>
    <scope>IDENTIFICATION</scope>
</reference>
<dbReference type="GO" id="GO:0003723">
    <property type="term" value="F:RNA binding"/>
    <property type="evidence" value="ECO:0007669"/>
    <property type="project" value="UniProtKB-UniRule"/>
</dbReference>
<dbReference type="SMART" id="SM00360">
    <property type="entry name" value="RRM"/>
    <property type="match status" value="1"/>
</dbReference>
<dbReference type="InterPro" id="IPR012975">
    <property type="entry name" value="NOPS"/>
</dbReference>
<dbReference type="CDD" id="cd12590">
    <property type="entry name" value="RRM2_PSF"/>
    <property type="match status" value="1"/>
</dbReference>
<organism evidence="7 8">
    <name type="scientific">Canis lupus dingo</name>
    <name type="common">dingo</name>
    <dbReference type="NCBI Taxonomy" id="286419"/>
    <lineage>
        <taxon>Eukaryota</taxon>
        <taxon>Metazoa</taxon>
        <taxon>Chordata</taxon>
        <taxon>Craniata</taxon>
        <taxon>Vertebrata</taxon>
        <taxon>Euteleostomi</taxon>
        <taxon>Mammalia</taxon>
        <taxon>Eutheria</taxon>
        <taxon>Laurasiatheria</taxon>
        <taxon>Carnivora</taxon>
        <taxon>Caniformia</taxon>
        <taxon>Canidae</taxon>
        <taxon>Canis</taxon>
    </lineage>
</organism>
<evidence type="ECO:0000256" key="3">
    <source>
        <dbReference type="ARBA" id="ARBA00022884"/>
    </source>
</evidence>
<accession>A0A8C0KCQ7</accession>
<dbReference type="SUPFAM" id="SSF54928">
    <property type="entry name" value="RNA-binding domain, RBD"/>
    <property type="match status" value="1"/>
</dbReference>
<dbReference type="Ensembl" id="ENSCAFT00020015388.1">
    <property type="protein sequence ID" value="ENSCAFP00020013334.1"/>
    <property type="gene ID" value="ENSCAFG00020010702.1"/>
</dbReference>
<sequence>MRGRQLRVRFATHAAALSVRNLSPYVSNELLEEAFSQFGPIERAVVIVDDRGRSTGKGIVEFASKPAARKAFERCSEGVFLLTTTPRPVIVEPLEQLDDEDGLPEKLAQKNPMYQKERETPPRFAQHGTFEYEYSQRWKSLDEMEKQQREQVEKNMKDAKDKLESEMEDAYHEHQANLLRQDLMRRQEELRRMEELHNQEMQKRKEMQLRQEEERQQMRRQREESYSRMGYMDPHFCFIDPYGSGGQKFPPLGGGGGIGYEANPGVPPATMSGSMMGSDMRTERFGQGGAGPVGGQGPRGMGPGTPAGYGRGREEYEGPNKKPRF</sequence>
<dbReference type="CDD" id="cd12948">
    <property type="entry name" value="NOPS_PSF"/>
    <property type="match status" value="1"/>
</dbReference>
<dbReference type="Pfam" id="PF08075">
    <property type="entry name" value="NOPS"/>
    <property type="match status" value="1"/>
</dbReference>
<dbReference type="Gene3D" id="6.10.250.1170">
    <property type="match status" value="1"/>
</dbReference>
<dbReference type="GeneTree" id="ENSGT00940000156221"/>
<dbReference type="Gene3D" id="3.30.70.330">
    <property type="match status" value="1"/>
</dbReference>
<feature type="compositionally biased region" description="Basic and acidic residues" evidence="5">
    <location>
        <begin position="311"/>
        <end position="325"/>
    </location>
</feature>
<keyword evidence="3 4" id="KW-0694">RNA-binding</keyword>
<comment type="subcellular location">
    <subcellularLocation>
        <location evidence="1">Nucleus speckle</location>
    </subcellularLocation>
</comment>
<evidence type="ECO:0000256" key="4">
    <source>
        <dbReference type="PROSITE-ProRule" id="PRU00176"/>
    </source>
</evidence>
<dbReference type="InterPro" id="IPR034526">
    <property type="entry name" value="PSF_NOPS"/>
</dbReference>
<evidence type="ECO:0000256" key="2">
    <source>
        <dbReference type="ARBA" id="ARBA00022737"/>
    </source>
</evidence>
<keyword evidence="2" id="KW-0677">Repeat</keyword>
<dbReference type="Proteomes" id="UP000694391">
    <property type="component" value="Unplaced"/>
</dbReference>
<evidence type="ECO:0000259" key="6">
    <source>
        <dbReference type="PROSITE" id="PS50102"/>
    </source>
</evidence>
<protein>
    <recommendedName>
        <fullName evidence="6">RRM domain-containing protein</fullName>
    </recommendedName>
</protein>
<dbReference type="Pfam" id="PF00076">
    <property type="entry name" value="RRM_1"/>
    <property type="match status" value="1"/>
</dbReference>
<dbReference type="PANTHER" id="PTHR23189">
    <property type="entry name" value="RNA RECOGNITION MOTIF-CONTAINING"/>
    <property type="match status" value="1"/>
</dbReference>
<evidence type="ECO:0000256" key="1">
    <source>
        <dbReference type="ARBA" id="ARBA00004324"/>
    </source>
</evidence>